<sequence length="66" mass="7065">MVFSFLVPESTALGRSCRLHSIVSQNSSDPNPSNHQSCTISPTPHDPPGFQPPRPNSRLPLGLAAD</sequence>
<reference evidence="2 3" key="1">
    <citation type="journal article" date="2021" name="Commun. Biol.">
        <title>The genome of Shorea leprosula (Dipterocarpaceae) highlights the ecological relevance of drought in aseasonal tropical rainforests.</title>
        <authorList>
            <person name="Ng K.K.S."/>
            <person name="Kobayashi M.J."/>
            <person name="Fawcett J.A."/>
            <person name="Hatakeyama M."/>
            <person name="Paape T."/>
            <person name="Ng C.H."/>
            <person name="Ang C.C."/>
            <person name="Tnah L.H."/>
            <person name="Lee C.T."/>
            <person name="Nishiyama T."/>
            <person name="Sese J."/>
            <person name="O'Brien M.J."/>
            <person name="Copetti D."/>
            <person name="Mohd Noor M.I."/>
            <person name="Ong R.C."/>
            <person name="Putra M."/>
            <person name="Sireger I.Z."/>
            <person name="Indrioko S."/>
            <person name="Kosugi Y."/>
            <person name="Izuno A."/>
            <person name="Isagi Y."/>
            <person name="Lee S.L."/>
            <person name="Shimizu K.K."/>
        </authorList>
    </citation>
    <scope>NUCLEOTIDE SEQUENCE [LARGE SCALE GENOMIC DNA]</scope>
    <source>
        <strain evidence="2">214</strain>
    </source>
</reference>
<feature type="compositionally biased region" description="Pro residues" evidence="1">
    <location>
        <begin position="44"/>
        <end position="55"/>
    </location>
</feature>
<accession>A0AAV5LJX8</accession>
<gene>
    <name evidence="2" type="ORF">SLEP1_g45728</name>
</gene>
<name>A0AAV5LJX8_9ROSI</name>
<evidence type="ECO:0000256" key="1">
    <source>
        <dbReference type="SAM" id="MobiDB-lite"/>
    </source>
</evidence>
<dbReference type="Proteomes" id="UP001054252">
    <property type="component" value="Unassembled WGS sequence"/>
</dbReference>
<dbReference type="EMBL" id="BPVZ01000124">
    <property type="protein sequence ID" value="GKV37733.1"/>
    <property type="molecule type" value="Genomic_DNA"/>
</dbReference>
<keyword evidence="3" id="KW-1185">Reference proteome</keyword>
<feature type="region of interest" description="Disordered" evidence="1">
    <location>
        <begin position="23"/>
        <end position="66"/>
    </location>
</feature>
<proteinExistence type="predicted"/>
<organism evidence="2 3">
    <name type="scientific">Rubroshorea leprosula</name>
    <dbReference type="NCBI Taxonomy" id="152421"/>
    <lineage>
        <taxon>Eukaryota</taxon>
        <taxon>Viridiplantae</taxon>
        <taxon>Streptophyta</taxon>
        <taxon>Embryophyta</taxon>
        <taxon>Tracheophyta</taxon>
        <taxon>Spermatophyta</taxon>
        <taxon>Magnoliopsida</taxon>
        <taxon>eudicotyledons</taxon>
        <taxon>Gunneridae</taxon>
        <taxon>Pentapetalae</taxon>
        <taxon>rosids</taxon>
        <taxon>malvids</taxon>
        <taxon>Malvales</taxon>
        <taxon>Dipterocarpaceae</taxon>
        <taxon>Rubroshorea</taxon>
    </lineage>
</organism>
<evidence type="ECO:0000313" key="3">
    <source>
        <dbReference type="Proteomes" id="UP001054252"/>
    </source>
</evidence>
<feature type="compositionally biased region" description="Polar residues" evidence="1">
    <location>
        <begin position="23"/>
        <end position="42"/>
    </location>
</feature>
<comment type="caution">
    <text evidence="2">The sequence shown here is derived from an EMBL/GenBank/DDBJ whole genome shotgun (WGS) entry which is preliminary data.</text>
</comment>
<dbReference type="AlphaFoldDB" id="A0AAV5LJX8"/>
<evidence type="ECO:0000313" key="2">
    <source>
        <dbReference type="EMBL" id="GKV37733.1"/>
    </source>
</evidence>
<protein>
    <submittedName>
        <fullName evidence="2">Uncharacterized protein</fullName>
    </submittedName>
</protein>